<proteinExistence type="predicted"/>
<reference evidence="1" key="1">
    <citation type="submission" date="2022-07" db="EMBL/GenBank/DDBJ databases">
        <title>Phylogenomic reconstructions and comparative analyses of Kickxellomycotina fungi.</title>
        <authorList>
            <person name="Reynolds N.K."/>
            <person name="Stajich J.E."/>
            <person name="Barry K."/>
            <person name="Grigoriev I.V."/>
            <person name="Crous P."/>
            <person name="Smith M.E."/>
        </authorList>
    </citation>
    <scope>NUCLEOTIDE SEQUENCE</scope>
    <source>
        <strain evidence="1">Benny 63K</strain>
    </source>
</reference>
<evidence type="ECO:0000313" key="2">
    <source>
        <dbReference type="Proteomes" id="UP001150581"/>
    </source>
</evidence>
<organism evidence="1 2">
    <name type="scientific">Kickxella alabastrina</name>
    <dbReference type="NCBI Taxonomy" id="61397"/>
    <lineage>
        <taxon>Eukaryota</taxon>
        <taxon>Fungi</taxon>
        <taxon>Fungi incertae sedis</taxon>
        <taxon>Zoopagomycota</taxon>
        <taxon>Kickxellomycotina</taxon>
        <taxon>Kickxellomycetes</taxon>
        <taxon>Kickxellales</taxon>
        <taxon>Kickxellaceae</taxon>
        <taxon>Kickxella</taxon>
    </lineage>
</organism>
<protein>
    <submittedName>
        <fullName evidence="1">ER membrane protein DP1/Yop1</fullName>
    </submittedName>
</protein>
<sequence length="184" mass="20305">MEQARKLHDQYYGIIDKALSGVGVAETFQAKTGVPKAYGAIGAGGLIFSMVFFNIAAPLLVNLIGFGYAAYATMHAIESPGKEDDAQWLTYWVVYGFLNVVEYFTRVLTYWVPFYFVIKLGFIIWLMLPATRGAEQLYQRGLRALVVHSNNKPTNLQAHCSPSTSVPTPLSDAGSVKVPNFKSD</sequence>
<dbReference type="EMBL" id="JANBPG010000126">
    <property type="protein sequence ID" value="KAJ1899773.1"/>
    <property type="molecule type" value="Genomic_DNA"/>
</dbReference>
<gene>
    <name evidence="1" type="primary">YOP1</name>
    <name evidence="1" type="ORF">LPJ66_001895</name>
</gene>
<comment type="caution">
    <text evidence="1">The sequence shown here is derived from an EMBL/GenBank/DDBJ whole genome shotgun (WGS) entry which is preliminary data.</text>
</comment>
<dbReference type="Proteomes" id="UP001150581">
    <property type="component" value="Unassembled WGS sequence"/>
</dbReference>
<accession>A0ACC1IRX2</accession>
<keyword evidence="2" id="KW-1185">Reference proteome</keyword>
<name>A0ACC1IRX2_9FUNG</name>
<evidence type="ECO:0000313" key="1">
    <source>
        <dbReference type="EMBL" id="KAJ1899773.1"/>
    </source>
</evidence>